<reference evidence="3" key="1">
    <citation type="submission" date="2025-08" db="UniProtKB">
        <authorList>
            <consortium name="RefSeq"/>
        </authorList>
    </citation>
    <scope>IDENTIFICATION</scope>
    <source>
        <tissue evidence="3">Sperm</tissue>
    </source>
</reference>
<evidence type="ECO:0000313" key="2">
    <source>
        <dbReference type="Proteomes" id="UP001318040"/>
    </source>
</evidence>
<dbReference type="Proteomes" id="UP001318040">
    <property type="component" value="Chromosome 44"/>
</dbReference>
<keyword evidence="2" id="KW-1185">Reference proteome</keyword>
<dbReference type="CDD" id="cd17039">
    <property type="entry name" value="Ubl_ubiquitin_like"/>
    <property type="match status" value="1"/>
</dbReference>
<name>A0AAJ7U1L7_PETMA</name>
<dbReference type="PANTHER" id="PTHR32097:SF17">
    <property type="entry name" value="CAMP-BINDING PROTEIN 1-RELATED"/>
    <property type="match status" value="1"/>
</dbReference>
<dbReference type="KEGG" id="pmrn:116951905"/>
<dbReference type="Gene3D" id="2.60.60.30">
    <property type="entry name" value="sav2460 like domains"/>
    <property type="match status" value="1"/>
</dbReference>
<dbReference type="InterPro" id="IPR029071">
    <property type="entry name" value="Ubiquitin-like_domsf"/>
</dbReference>
<sequence>MRKNGHVTFIKRRNLTHGVSVYSAGQYTVRSHDSVEMRCLKCKIEKLRREFPQVPLAETCDHANLHCLKCVIEVAEKKNKCSYSENKCSSPVTGPVLEDLKSRLKALLYTYESLTPELADASQECSGGVLSIALLNGDKMSIPFDPSMKIVDVCSRIKKIYNYDIKKQKLIYGEKELMLEKEDGSDTTLSDFGVKPNSTIHLIVLLFAIPEKMNEVTLDLYWGYPSRGRDYLDASVLVYQGKSEAGIVDYRHTSFPGITHSGDIMDDNAAQGHHVINVCLNKLPADTTSLFFTLSAWSSPTIGKFKHPSFSFFETSKPKLQLCEDKMKTAMDAQAIIMCVIVKKLICNTWTVITLGTQSGGNAKCYDRLHNTIKDKLLSYL</sequence>
<dbReference type="Gene3D" id="3.10.20.90">
    <property type="entry name" value="Phosphatidylinositol 3-kinase Catalytic Subunit, Chain A, domain 1"/>
    <property type="match status" value="1"/>
</dbReference>
<feature type="domain" description="Ubiquitin-like" evidence="1">
    <location>
        <begin position="130"/>
        <end position="204"/>
    </location>
</feature>
<dbReference type="CDD" id="cd06974">
    <property type="entry name" value="TerD_like"/>
    <property type="match status" value="1"/>
</dbReference>
<proteinExistence type="predicted"/>
<dbReference type="PANTHER" id="PTHR32097">
    <property type="entry name" value="CAMP-BINDING PROTEIN 1-RELATED"/>
    <property type="match status" value="1"/>
</dbReference>
<accession>A0AAJ7U1L7</accession>
<dbReference type="InterPro" id="IPR003325">
    <property type="entry name" value="TerD"/>
</dbReference>
<evidence type="ECO:0000313" key="3">
    <source>
        <dbReference type="RefSeq" id="XP_032826638.1"/>
    </source>
</evidence>
<dbReference type="AlphaFoldDB" id="A0AAJ7U1L7"/>
<dbReference type="Pfam" id="PF00240">
    <property type="entry name" value="ubiquitin"/>
    <property type="match status" value="1"/>
</dbReference>
<dbReference type="PROSITE" id="PS50053">
    <property type="entry name" value="UBIQUITIN_2"/>
    <property type="match status" value="1"/>
</dbReference>
<dbReference type="InterPro" id="IPR051324">
    <property type="entry name" value="Stress/Tellurium_Resist"/>
</dbReference>
<dbReference type="RefSeq" id="XP_032826638.1">
    <property type="nucleotide sequence ID" value="XM_032970747.1"/>
</dbReference>
<protein>
    <submittedName>
        <fullName evidence="3">Uncharacterized protein LOC116951905 isoform X1</fullName>
    </submittedName>
</protein>
<dbReference type="SUPFAM" id="SSF54236">
    <property type="entry name" value="Ubiquitin-like"/>
    <property type="match status" value="1"/>
</dbReference>
<organism evidence="2 3">
    <name type="scientific">Petromyzon marinus</name>
    <name type="common">Sea lamprey</name>
    <dbReference type="NCBI Taxonomy" id="7757"/>
    <lineage>
        <taxon>Eukaryota</taxon>
        <taxon>Metazoa</taxon>
        <taxon>Chordata</taxon>
        <taxon>Craniata</taxon>
        <taxon>Vertebrata</taxon>
        <taxon>Cyclostomata</taxon>
        <taxon>Hyperoartia</taxon>
        <taxon>Petromyzontiformes</taxon>
        <taxon>Petromyzontidae</taxon>
        <taxon>Petromyzon</taxon>
    </lineage>
</organism>
<evidence type="ECO:0000259" key="1">
    <source>
        <dbReference type="PROSITE" id="PS50053"/>
    </source>
</evidence>
<gene>
    <name evidence="3" type="primary">LOC116951905</name>
</gene>
<dbReference type="InterPro" id="IPR000626">
    <property type="entry name" value="Ubiquitin-like_dom"/>
</dbReference>